<accession>A0A7W5AMG2</accession>
<organism evidence="2 3">
    <name type="scientific">Actinoplanes campanulatus</name>
    <dbReference type="NCBI Taxonomy" id="113559"/>
    <lineage>
        <taxon>Bacteria</taxon>
        <taxon>Bacillati</taxon>
        <taxon>Actinomycetota</taxon>
        <taxon>Actinomycetes</taxon>
        <taxon>Micromonosporales</taxon>
        <taxon>Micromonosporaceae</taxon>
        <taxon>Actinoplanes</taxon>
    </lineage>
</organism>
<dbReference type="RefSeq" id="WP_183225070.1">
    <property type="nucleotide sequence ID" value="NZ_BMPW01000020.1"/>
</dbReference>
<reference evidence="2 3" key="1">
    <citation type="submission" date="2020-08" db="EMBL/GenBank/DDBJ databases">
        <title>Genomic Encyclopedia of Type Strains, Phase III (KMG-III): the genomes of soil and plant-associated and newly described type strains.</title>
        <authorList>
            <person name="Whitman W."/>
        </authorList>
    </citation>
    <scope>NUCLEOTIDE SEQUENCE [LARGE SCALE GENOMIC DNA]</scope>
    <source>
        <strain evidence="2 3">CECT 3287</strain>
    </source>
</reference>
<sequence length="273" mass="30916">MDDNTTCHNGHTCPGWNGKQAAPTDQPFCHNCLDRASRDIRALVYDYLDLAQLHEASLSQAPDEHTTGGGHESPTLLADHVEALQAEILWVAATWEHALRARQQLSNPRTYTPLWRTTVYDHLRLTDRQPVLVKARPGAIVQRAISIITGRLDQLARLEPITVCPTGIEDEPTVMHGWEAIHQLQNLHTRARATLGRTTRRFWIPGECWHCDARPTRDVDGPLYRSEPRRHEDPMEVHCQPCGATRPYADYETYMTSLLWPGQDTDANVRIAA</sequence>
<comment type="caution">
    <text evidence="2">The sequence shown here is derived from an EMBL/GenBank/DDBJ whole genome shotgun (WGS) entry which is preliminary data.</text>
</comment>
<evidence type="ECO:0000256" key="1">
    <source>
        <dbReference type="SAM" id="MobiDB-lite"/>
    </source>
</evidence>
<gene>
    <name evidence="2" type="ORF">FHR83_006689</name>
</gene>
<name>A0A7W5AMG2_9ACTN</name>
<dbReference type="Proteomes" id="UP000590749">
    <property type="component" value="Unassembled WGS sequence"/>
</dbReference>
<protein>
    <submittedName>
        <fullName evidence="2">Uncharacterized protein</fullName>
    </submittedName>
</protein>
<keyword evidence="3" id="KW-1185">Reference proteome</keyword>
<feature type="region of interest" description="Disordered" evidence="1">
    <location>
        <begin position="1"/>
        <end position="20"/>
    </location>
</feature>
<evidence type="ECO:0000313" key="3">
    <source>
        <dbReference type="Proteomes" id="UP000590749"/>
    </source>
</evidence>
<evidence type="ECO:0000313" key="2">
    <source>
        <dbReference type="EMBL" id="MBB3098983.1"/>
    </source>
</evidence>
<dbReference type="AlphaFoldDB" id="A0A7W5AMG2"/>
<dbReference type="EMBL" id="JACHXF010000017">
    <property type="protein sequence ID" value="MBB3098983.1"/>
    <property type="molecule type" value="Genomic_DNA"/>
</dbReference>
<proteinExistence type="predicted"/>